<dbReference type="AlphaFoldDB" id="A0A0H3ZQG1"/>
<reference evidence="1" key="1">
    <citation type="journal article" date="2015" name="MBio">
        <title>Eco-Evolutionary Dynamics of Episomes among Ecologically Cohesive Bacterial Populations.</title>
        <authorList>
            <person name="Xue H."/>
            <person name="Cordero O.X."/>
            <person name="Camas F.M."/>
            <person name="Trimble W."/>
            <person name="Meyer F."/>
            <person name="Guglielmini J."/>
            <person name="Rocha E.P."/>
            <person name="Polz M.F."/>
        </authorList>
    </citation>
    <scope>NUCLEOTIDE SEQUENCE</scope>
    <source>
        <strain evidence="1">FF_472</strain>
    </source>
</reference>
<protein>
    <submittedName>
        <fullName evidence="1">Uncharacterized protein</fullName>
    </submittedName>
</protein>
<accession>A0A0H3ZQG1</accession>
<name>A0A0H3ZQG1_9GAMM</name>
<proteinExistence type="predicted"/>
<dbReference type="EMBL" id="KP795596">
    <property type="protein sequence ID" value="AKN38583.1"/>
    <property type="molecule type" value="Genomic_DNA"/>
</dbReference>
<evidence type="ECO:0000313" key="1">
    <source>
        <dbReference type="EMBL" id="AKN38583.1"/>
    </source>
</evidence>
<sequence length="512" mass="56752">MINGIWTSGTFKANSRSKSIFGRRKGLLTEIDKLLEKAHVSSDDEALLPHLYAIDKACQAWLDAHPLTASKPEKGKKLSARRQGIEALREQISKKRAELYKIPQSALNQRKAITDLYESSTTQLNVAPGGQDPRTLKASAAFHQEMLDKTIEQAIKLGHDKNAFNTEQLGFLSVKSCLKVDSVLDPSKKKACYIEAIRILTAMLGKNSELAKRFESTGIEVVVVPADRPMTDLPEFASLKGVGIAQQSSSVSRGWDSTRGVGGLQIGAKMYVAITEENLLGTDVDAKLKTIGGGCYASQYSTSSHEFAHSLHLSDATTLAQKQAITRSFNNKKKVQIDSANTRILIDDPLFVPAQHTLDALFSQEWVDGPRRNLTRLPTPKQYWVWVTNRHAYATNPDGSHLMYTSHYELQECYAAFDEKEYFAQCTNAYLGANSGSDPYTQRPRNNGEAWIRKHEEPEMVKLLDELYSSGTTTAFSHSHLEGTNRDDGIDVTTISDYIKAHVAKAKTNPTV</sequence>
<organism evidence="1">
    <name type="scientific">Enterovibrio norvegicus</name>
    <dbReference type="NCBI Taxonomy" id="188144"/>
    <lineage>
        <taxon>Bacteria</taxon>
        <taxon>Pseudomonadati</taxon>
        <taxon>Pseudomonadota</taxon>
        <taxon>Gammaproteobacteria</taxon>
        <taxon>Vibrionales</taxon>
        <taxon>Vibrionaceae</taxon>
        <taxon>Enterovibrio</taxon>
    </lineage>
</organism>